<dbReference type="SUPFAM" id="SSF56317">
    <property type="entry name" value="Carbon-nitrogen hydrolase"/>
    <property type="match status" value="1"/>
</dbReference>
<dbReference type="Gene3D" id="3.60.110.10">
    <property type="entry name" value="Carbon-nitrogen hydrolase"/>
    <property type="match status" value="1"/>
</dbReference>
<dbReference type="InterPro" id="IPR036526">
    <property type="entry name" value="C-N_Hydrolase_sf"/>
</dbReference>
<accession>A0A4R3LDJ1</accession>
<reference evidence="4 6" key="1">
    <citation type="submission" date="2019-03" db="EMBL/GenBank/DDBJ databases">
        <title>Genomic Encyclopedia of Type Strains, Phase IV (KMG-IV): sequencing the most valuable type-strain genomes for metagenomic binning, comparative biology and taxonomic classification.</title>
        <authorList>
            <person name="Goeker M."/>
        </authorList>
    </citation>
    <scope>NUCLEOTIDE SEQUENCE [LARGE SCALE GENOMIC DNA]</scope>
    <source>
        <strain evidence="4 6">DSM 12034</strain>
    </source>
</reference>
<keyword evidence="2" id="KW-0732">Signal</keyword>
<protein>
    <submittedName>
        <fullName evidence="5">(R)-stereoselective amidase</fullName>
        <ecNumber evidence="5">3.5.1.100</ecNumber>
    </submittedName>
    <submittedName>
        <fullName evidence="4">5-aminopentanamidase</fullName>
    </submittedName>
</protein>
<evidence type="ECO:0000313" key="6">
    <source>
        <dbReference type="Proteomes" id="UP000295536"/>
    </source>
</evidence>
<dbReference type="PANTHER" id="PTHR43674">
    <property type="entry name" value="NITRILASE C965.09-RELATED"/>
    <property type="match status" value="1"/>
</dbReference>
<evidence type="ECO:0000313" key="5">
    <source>
        <dbReference type="EMBL" id="TSE22560.1"/>
    </source>
</evidence>
<dbReference type="PANTHER" id="PTHR43674:SF2">
    <property type="entry name" value="BETA-UREIDOPROPIONASE"/>
    <property type="match status" value="1"/>
</dbReference>
<dbReference type="AlphaFoldDB" id="A0A4R3LDJ1"/>
<dbReference type="Pfam" id="PF00795">
    <property type="entry name" value="CN_hydrolase"/>
    <property type="match status" value="1"/>
</dbReference>
<dbReference type="Proteomes" id="UP000295536">
    <property type="component" value="Unassembled WGS sequence"/>
</dbReference>
<keyword evidence="7" id="KW-1185">Reference proteome</keyword>
<dbReference type="GO" id="GO:0050126">
    <property type="term" value="F:N-carbamoylputrescine amidase activity"/>
    <property type="evidence" value="ECO:0007669"/>
    <property type="project" value="TreeGrafter"/>
</dbReference>
<dbReference type="EMBL" id="SMAH01000006">
    <property type="protein sequence ID" value="TCS98053.1"/>
    <property type="molecule type" value="Genomic_DNA"/>
</dbReference>
<dbReference type="Proteomes" id="UP000315577">
    <property type="component" value="Unassembled WGS sequence"/>
</dbReference>
<evidence type="ECO:0000259" key="3">
    <source>
        <dbReference type="PROSITE" id="PS50263"/>
    </source>
</evidence>
<dbReference type="PROSITE" id="PS50263">
    <property type="entry name" value="CN_HYDROLASE"/>
    <property type="match status" value="1"/>
</dbReference>
<sequence>MACRRHRPARAGALVLALSYVPMNALDSIVSATSAPAESATTPLRVALWQTALAPAGDTAAALQRLAAAAQEAAARGAHWLITPEMALTGYLIDPAQVRALAEPADGPLAQAVAALACQHRIGIAYGWPEWHPGGAAPYNAVQAIAPDGARVGRHRKVHLFGRGDAERFSAAEAVAPPFPFNGWCIGLLICYDVEQPAVVRALAQQGAHVIFAPTANMLPYDDAPLLTVPRLAAENGVAIAYANACGAEGATVYGGLSTVCGPGGDVIARAGRGEALLMATLPARGLGPDRSTPAAAAR</sequence>
<proteinExistence type="predicted"/>
<evidence type="ECO:0000313" key="4">
    <source>
        <dbReference type="EMBL" id="TCS98053.1"/>
    </source>
</evidence>
<dbReference type="GO" id="GO:0033388">
    <property type="term" value="P:putrescine biosynthetic process from arginine"/>
    <property type="evidence" value="ECO:0007669"/>
    <property type="project" value="TreeGrafter"/>
</dbReference>
<feature type="signal peptide" evidence="2">
    <location>
        <begin position="1"/>
        <end position="25"/>
    </location>
</feature>
<name>A0A4R3LDJ1_9BURK</name>
<reference evidence="5 7" key="2">
    <citation type="submission" date="2019-07" db="EMBL/GenBank/DDBJ databases">
        <title>Tepidimonas ignava SPS-1037 draft genome.</title>
        <authorList>
            <person name="Da Costa M.S."/>
            <person name="Froufe H.J.C."/>
            <person name="Egas C."/>
            <person name="Albuquerque L."/>
        </authorList>
    </citation>
    <scope>NUCLEOTIDE SEQUENCE [LARGE SCALE GENOMIC DNA]</scope>
    <source>
        <strain evidence="5 7">SPS-1037</strain>
    </source>
</reference>
<evidence type="ECO:0000256" key="2">
    <source>
        <dbReference type="SAM" id="SignalP"/>
    </source>
</evidence>
<gene>
    <name evidence="5" type="primary">ramA</name>
    <name evidence="4" type="ORF">EDC36_10642</name>
    <name evidence="5" type="ORF">Tigna_00996</name>
</gene>
<dbReference type="EC" id="3.5.1.100" evidence="5"/>
<dbReference type="InterPro" id="IPR003010">
    <property type="entry name" value="C-N_Hydrolase"/>
</dbReference>
<comment type="caution">
    <text evidence="4">The sequence shown here is derived from an EMBL/GenBank/DDBJ whole genome shotgun (WGS) entry which is preliminary data.</text>
</comment>
<evidence type="ECO:0000256" key="1">
    <source>
        <dbReference type="ARBA" id="ARBA00022801"/>
    </source>
</evidence>
<keyword evidence="1 5" id="KW-0378">Hydrolase</keyword>
<dbReference type="EMBL" id="VJNC01000005">
    <property type="protein sequence ID" value="TSE22560.1"/>
    <property type="molecule type" value="Genomic_DNA"/>
</dbReference>
<feature type="chain" id="PRO_5020712111" evidence="2">
    <location>
        <begin position="26"/>
        <end position="299"/>
    </location>
</feature>
<evidence type="ECO:0000313" key="7">
    <source>
        <dbReference type="Proteomes" id="UP000315577"/>
    </source>
</evidence>
<organism evidence="4 6">
    <name type="scientific">Tepidimonas ignava</name>
    <dbReference type="NCBI Taxonomy" id="114249"/>
    <lineage>
        <taxon>Bacteria</taxon>
        <taxon>Pseudomonadati</taxon>
        <taxon>Pseudomonadota</taxon>
        <taxon>Betaproteobacteria</taxon>
        <taxon>Burkholderiales</taxon>
        <taxon>Tepidimonas</taxon>
    </lineage>
</organism>
<dbReference type="InterPro" id="IPR050345">
    <property type="entry name" value="Aliph_Amidase/BUP"/>
</dbReference>
<feature type="domain" description="CN hydrolase" evidence="3">
    <location>
        <begin position="44"/>
        <end position="284"/>
    </location>
</feature>